<dbReference type="OrthoDB" id="2804229at2759"/>
<feature type="compositionally biased region" description="Polar residues" evidence="1">
    <location>
        <begin position="814"/>
        <end position="823"/>
    </location>
</feature>
<evidence type="ECO:0000313" key="2">
    <source>
        <dbReference type="EMBL" id="EDR08877.1"/>
    </source>
</evidence>
<dbReference type="EMBL" id="DS547100">
    <property type="protein sequence ID" value="EDR08877.1"/>
    <property type="molecule type" value="Genomic_DNA"/>
</dbReference>
<feature type="region of interest" description="Disordered" evidence="1">
    <location>
        <begin position="63"/>
        <end position="247"/>
    </location>
</feature>
<keyword evidence="3" id="KW-1185">Reference proteome</keyword>
<feature type="compositionally biased region" description="Polar residues" evidence="1">
    <location>
        <begin position="1077"/>
        <end position="1086"/>
    </location>
</feature>
<feature type="region of interest" description="Disordered" evidence="1">
    <location>
        <begin position="875"/>
        <end position="1038"/>
    </location>
</feature>
<feature type="compositionally biased region" description="Basic and acidic residues" evidence="1">
    <location>
        <begin position="903"/>
        <end position="912"/>
    </location>
</feature>
<feature type="compositionally biased region" description="Polar residues" evidence="1">
    <location>
        <begin position="20"/>
        <end position="33"/>
    </location>
</feature>
<feature type="compositionally biased region" description="Acidic residues" evidence="1">
    <location>
        <begin position="270"/>
        <end position="288"/>
    </location>
</feature>
<proteinExistence type="predicted"/>
<feature type="compositionally biased region" description="Basic and acidic residues" evidence="1">
    <location>
        <begin position="104"/>
        <end position="122"/>
    </location>
</feature>
<feature type="region of interest" description="Disordered" evidence="1">
    <location>
        <begin position="1608"/>
        <end position="1806"/>
    </location>
</feature>
<feature type="compositionally biased region" description="Acidic residues" evidence="1">
    <location>
        <begin position="93"/>
        <end position="103"/>
    </location>
</feature>
<feature type="region of interest" description="Disordered" evidence="1">
    <location>
        <begin position="263"/>
        <end position="372"/>
    </location>
</feature>
<protein>
    <submittedName>
        <fullName evidence="2">Predicted protein</fullName>
    </submittedName>
</protein>
<feature type="region of interest" description="Disordered" evidence="1">
    <location>
        <begin position="752"/>
        <end position="843"/>
    </location>
</feature>
<dbReference type="HOGENOM" id="CLU_237973_0_0_1"/>
<feature type="compositionally biased region" description="Basic residues" evidence="1">
    <location>
        <begin position="1746"/>
        <end position="1757"/>
    </location>
</feature>
<gene>
    <name evidence="2" type="ORF">LACBIDRAFT_296395</name>
</gene>
<feature type="region of interest" description="Disordered" evidence="1">
    <location>
        <begin position="1055"/>
        <end position="1336"/>
    </location>
</feature>
<feature type="compositionally biased region" description="Polar residues" evidence="1">
    <location>
        <begin position="1012"/>
        <end position="1032"/>
    </location>
</feature>
<dbReference type="GeneID" id="6075983"/>
<dbReference type="Proteomes" id="UP000001194">
    <property type="component" value="Unassembled WGS sequence"/>
</dbReference>
<feature type="region of interest" description="Disordered" evidence="1">
    <location>
        <begin position="1"/>
        <end position="45"/>
    </location>
</feature>
<feature type="compositionally biased region" description="Polar residues" evidence="1">
    <location>
        <begin position="1218"/>
        <end position="1236"/>
    </location>
</feature>
<feature type="compositionally biased region" description="Polar residues" evidence="1">
    <location>
        <begin position="1200"/>
        <end position="1210"/>
    </location>
</feature>
<feature type="region of interest" description="Disordered" evidence="1">
    <location>
        <begin position="603"/>
        <end position="626"/>
    </location>
</feature>
<feature type="compositionally biased region" description="Acidic residues" evidence="1">
    <location>
        <begin position="204"/>
        <end position="222"/>
    </location>
</feature>
<feature type="compositionally biased region" description="Basic and acidic residues" evidence="1">
    <location>
        <begin position="289"/>
        <end position="300"/>
    </location>
</feature>
<accession>B0D8P6</accession>
<dbReference type="KEGG" id="lbc:LACBIDRAFT_296395"/>
<dbReference type="RefSeq" id="XP_001880190.1">
    <property type="nucleotide sequence ID" value="XM_001880155.1"/>
</dbReference>
<feature type="compositionally biased region" description="Basic and acidic residues" evidence="1">
    <location>
        <begin position="1663"/>
        <end position="1676"/>
    </location>
</feature>
<feature type="compositionally biased region" description="Acidic residues" evidence="1">
    <location>
        <begin position="326"/>
        <end position="336"/>
    </location>
</feature>
<feature type="compositionally biased region" description="Low complexity" evidence="1">
    <location>
        <begin position="1325"/>
        <end position="1336"/>
    </location>
</feature>
<evidence type="ECO:0000313" key="3">
    <source>
        <dbReference type="Proteomes" id="UP000001194"/>
    </source>
</evidence>
<feature type="compositionally biased region" description="Basic and acidic residues" evidence="1">
    <location>
        <begin position="1141"/>
        <end position="1155"/>
    </location>
</feature>
<sequence length="1806" mass="196265">MSSPYQFTPRVPAAPHPTPHSVSAYTSQFQGSTRPPIHNPYDKFTQPEFDAWIGGITGALRKALGQVDEEPPKNAAPQEDGSLSYPDITADFSLDDYPAEDSFAEIKARRVVRKGKERDPREGPGLGVGNRDQPIELGSSSEEEEEEEWEEEEEGVDDEDGDDENELSHIFDEAASSDNEDYWKQGQASTHVNPRVKSERYVVDEEEDDDVGDDEGEEEGGDELLSSCNESGDEAEKRTEAQLGAEEVIELIPGDELIDYEHAGAIKYFEEDEEGGPEQGEAEFDDSEREYSDNEGHDTGTPHPLAHPSYVLKSVQADAEAGVEQIEVEPETDQPVEDNIQPLESDTSFPPHDTEQDELPVELPDPWEGPQTYAEDFYAGGDARVAHAHHPNPHFLEEPDVDEIHEEDVIQPADKDTSFPSHSASDPEVFLAIEIPNPWEGPETYAEDYYAGGDLSLVPGPSVDPNYLGEEDEDSNQFIMTTDNGETTGTAILKDGDRMVEGTNQVGHDIAGEPLVRTTSSMSPLEESKPVEVVIVELDQGSAPAIETSMQEAKPCDIQGELESDNLVPSTPPTDRLEMEIGASPGGEMDIDSINHVGTDLETASEEATAAHEGKKTAAASDLPSPVLAVAPPSEDKIVSTQFIDTEENLQTFAVSKSVETVEQTPDTAPHETVTEVFSEVDAHYDGEDVAVSGEDENVEDFENVLFSEKELDIEARPKEDEEIVMKEETTSVVHERDETVTDICIALGESGHGDEVMEESDQLPALSSETPRPTDLPGISREPPEILPSQDQDQGPSLDESDPFDKFSASVEVETQQITITGYTVIEDEGSVTSEDAEGEPDWDVDILSVSTDFRQENDEPPDQVVDAKENLNDLHAKSPVSEAEEPSISLETEVPSFPDAHQVEAFKENDTLESATVKDTTIIDATDSAAPSSKELTLPAASSGFATSSEPDSMAPTSIVPKPNHEQPAYPSESPSSPGVRQGVTDFVGNEQPTLGPESTRPNDRDILQTGATSVSDSSILTTPSASTEPIITRKPPALFLCNDPYPYSLSTPGIPSFIEAPKEEAPEEEDTEQDNSMSSNSTFDKILDDIYLNHIPDHTGDVDDSELQYPTEPGLWSEAAPESPLSFLPTTELPPSTRRSDADSGHAPDFDRNSITTSQASVIDRAADEDPFKSMGTDHISAQGEVKHGEFSLAEVASSSPTVTSIPANGGPKNGITSTSSIAPQTGSSSQEIEPQALRANPLDVDDVYTSGHGLKRKRSSSPKPSRLTRTLQSKSTDVIKSVKEKTNVVDRETDEETIRVNPRPKGKGKGSNATKKQTRNTSLNSTTSWSSSGVSSAARFFQPDNQTNSPASSVVSSAASDTMSMTFHPSPTICKPGAVATRPSIPPNPLFHAHGQKRKETLQLLSAKAKQQQPQHQTLIGPSFSSLSQIDERLPSTSTSFSATGTNLQALPAIPPPPPPTSVHVKSSNSPVTRSHCRYHKISVPKEEGGPRVCFLVPGCSLNDKELMEDEEIEDHGDATHDDSLRMVKDVETLDFDAYLIGTLRQLVGLDILREQEVFYLPSPGEEVTRKVLLRRSGSERMSLARNTSSHDYSSFAGSPGYSIRSPASTRAPASVAGSSTSFSARRKAIDSDKDSTNTAHLSDHDSLEDYMTDMEFPETERPRPSPSDKGEGGSMGPPGPKSLKSRQSKRFLMDTPYQPTAEDEADTSNDDSKARRKSQVKKRGVKRTRTNEGTDAENFSRKAKKQRSRSKKIAVDTRTDSQSSFPQPPILQQPSPLTPSIETDGHSMEKNRLPDPTHNVV</sequence>
<reference evidence="2 3" key="1">
    <citation type="journal article" date="2008" name="Nature">
        <title>The genome of Laccaria bicolor provides insights into mycorrhizal symbiosis.</title>
        <authorList>
            <person name="Martin F."/>
            <person name="Aerts A."/>
            <person name="Ahren D."/>
            <person name="Brun A."/>
            <person name="Danchin E.G.J."/>
            <person name="Duchaussoy F."/>
            <person name="Gibon J."/>
            <person name="Kohler A."/>
            <person name="Lindquist E."/>
            <person name="Pereda V."/>
            <person name="Salamov A."/>
            <person name="Shapiro H.J."/>
            <person name="Wuyts J."/>
            <person name="Blaudez D."/>
            <person name="Buee M."/>
            <person name="Brokstein P."/>
            <person name="Canbaeck B."/>
            <person name="Cohen D."/>
            <person name="Courty P.E."/>
            <person name="Coutinho P.M."/>
            <person name="Delaruelle C."/>
            <person name="Detter J.C."/>
            <person name="Deveau A."/>
            <person name="DiFazio S."/>
            <person name="Duplessis S."/>
            <person name="Fraissinet-Tachet L."/>
            <person name="Lucic E."/>
            <person name="Frey-Klett P."/>
            <person name="Fourrey C."/>
            <person name="Feussner I."/>
            <person name="Gay G."/>
            <person name="Grimwood J."/>
            <person name="Hoegger P.J."/>
            <person name="Jain P."/>
            <person name="Kilaru S."/>
            <person name="Labbe J."/>
            <person name="Lin Y.C."/>
            <person name="Legue V."/>
            <person name="Le Tacon F."/>
            <person name="Marmeisse R."/>
            <person name="Melayah D."/>
            <person name="Montanini B."/>
            <person name="Muratet M."/>
            <person name="Nehls U."/>
            <person name="Niculita-Hirzel H."/>
            <person name="Oudot-Le Secq M.P."/>
            <person name="Peter M."/>
            <person name="Quesneville H."/>
            <person name="Rajashekar B."/>
            <person name="Reich M."/>
            <person name="Rouhier N."/>
            <person name="Schmutz J."/>
            <person name="Yin T."/>
            <person name="Chalot M."/>
            <person name="Henrissat B."/>
            <person name="Kuees U."/>
            <person name="Lucas S."/>
            <person name="Van de Peer Y."/>
            <person name="Podila G.K."/>
            <person name="Polle A."/>
            <person name="Pukkila P.J."/>
            <person name="Richardson P.M."/>
            <person name="Rouze P."/>
            <person name="Sanders I.R."/>
            <person name="Stajich J.E."/>
            <person name="Tunlid A."/>
            <person name="Tuskan G."/>
            <person name="Grigoriev I.V."/>
        </authorList>
    </citation>
    <scope>NUCLEOTIDE SEQUENCE [LARGE SCALE GENOMIC DNA]</scope>
    <source>
        <strain evidence="3">S238N-H82 / ATCC MYA-4686</strain>
    </source>
</reference>
<feature type="compositionally biased region" description="Basic residues" evidence="1">
    <location>
        <begin position="1719"/>
        <end position="1733"/>
    </location>
</feature>
<name>B0D8P6_LACBS</name>
<organism evidence="3">
    <name type="scientific">Laccaria bicolor (strain S238N-H82 / ATCC MYA-4686)</name>
    <name type="common">Bicoloured deceiver</name>
    <name type="synonym">Laccaria laccata var. bicolor</name>
    <dbReference type="NCBI Taxonomy" id="486041"/>
    <lineage>
        <taxon>Eukaryota</taxon>
        <taxon>Fungi</taxon>
        <taxon>Dikarya</taxon>
        <taxon>Basidiomycota</taxon>
        <taxon>Agaricomycotina</taxon>
        <taxon>Agaricomycetes</taxon>
        <taxon>Agaricomycetidae</taxon>
        <taxon>Agaricales</taxon>
        <taxon>Agaricineae</taxon>
        <taxon>Hydnangiaceae</taxon>
        <taxon>Laccaria</taxon>
    </lineage>
</organism>
<feature type="compositionally biased region" description="Basic and acidic residues" evidence="1">
    <location>
        <begin position="1632"/>
        <end position="1652"/>
    </location>
</feature>
<feature type="compositionally biased region" description="Basic and acidic residues" evidence="1">
    <location>
        <begin position="1284"/>
        <end position="1295"/>
    </location>
</feature>
<feature type="compositionally biased region" description="Basic and acidic residues" evidence="1">
    <location>
        <begin position="1788"/>
        <end position="1800"/>
    </location>
</feature>
<feature type="compositionally biased region" description="Acidic residues" evidence="1">
    <location>
        <begin position="827"/>
        <end position="843"/>
    </location>
</feature>
<feature type="compositionally biased region" description="Acidic residues" evidence="1">
    <location>
        <begin position="141"/>
        <end position="165"/>
    </location>
</feature>
<evidence type="ECO:0000256" key="1">
    <source>
        <dbReference type="SAM" id="MobiDB-lite"/>
    </source>
</evidence>
<feature type="compositionally biased region" description="Low complexity" evidence="1">
    <location>
        <begin position="1265"/>
        <end position="1274"/>
    </location>
</feature>
<dbReference type="InParanoid" id="B0D8P6"/>
<feature type="compositionally biased region" description="Acidic residues" evidence="1">
    <location>
        <begin position="1653"/>
        <end position="1662"/>
    </location>
</feature>